<evidence type="ECO:0000313" key="10">
    <source>
        <dbReference type="Proteomes" id="UP000509303"/>
    </source>
</evidence>
<dbReference type="GO" id="GO:0006355">
    <property type="term" value="P:regulation of DNA-templated transcription"/>
    <property type="evidence" value="ECO:0007669"/>
    <property type="project" value="InterPro"/>
</dbReference>
<keyword evidence="4 6" id="KW-0238">DNA-binding</keyword>
<dbReference type="PROSITE" id="PS51755">
    <property type="entry name" value="OMPR_PHOB"/>
    <property type="match status" value="1"/>
</dbReference>
<dbReference type="SMART" id="SM00862">
    <property type="entry name" value="Trans_reg_C"/>
    <property type="match status" value="1"/>
</dbReference>
<dbReference type="PRINTS" id="PR00364">
    <property type="entry name" value="DISEASERSIST"/>
</dbReference>
<dbReference type="Gene3D" id="3.40.50.300">
    <property type="entry name" value="P-loop containing nucleotide triphosphate hydrolases"/>
    <property type="match status" value="1"/>
</dbReference>
<dbReference type="PANTHER" id="PTHR35807:SF1">
    <property type="entry name" value="TRANSCRIPTIONAL REGULATOR REDD"/>
    <property type="match status" value="1"/>
</dbReference>
<dbReference type="PANTHER" id="PTHR35807">
    <property type="entry name" value="TRANSCRIPTIONAL REGULATOR REDD-RELATED"/>
    <property type="match status" value="1"/>
</dbReference>
<dbReference type="SUPFAM" id="SSF52540">
    <property type="entry name" value="P-loop containing nucleoside triphosphate hydrolases"/>
    <property type="match status" value="1"/>
</dbReference>
<dbReference type="GO" id="GO:0043531">
    <property type="term" value="F:ADP binding"/>
    <property type="evidence" value="ECO:0007669"/>
    <property type="project" value="InterPro"/>
</dbReference>
<dbReference type="Gene3D" id="1.10.10.10">
    <property type="entry name" value="Winged helix-like DNA-binding domain superfamily/Winged helix DNA-binding domain"/>
    <property type="match status" value="1"/>
</dbReference>
<dbReference type="InterPro" id="IPR011990">
    <property type="entry name" value="TPR-like_helical_dom_sf"/>
</dbReference>
<keyword evidence="5" id="KW-0804">Transcription</keyword>
<dbReference type="InterPro" id="IPR027417">
    <property type="entry name" value="P-loop_NTPase"/>
</dbReference>
<dbReference type="Pfam" id="PF00486">
    <property type="entry name" value="Trans_reg_C"/>
    <property type="match status" value="1"/>
</dbReference>
<reference evidence="9 10" key="1">
    <citation type="submission" date="2020-06" db="EMBL/GenBank/DDBJ databases">
        <title>Genome mining for natural products.</title>
        <authorList>
            <person name="Zhang B."/>
            <person name="Shi J."/>
            <person name="Ge H."/>
        </authorList>
    </citation>
    <scope>NUCLEOTIDE SEQUENCE [LARGE SCALE GENOMIC DNA]</scope>
    <source>
        <strain evidence="9 10">NA00687</strain>
    </source>
</reference>
<keyword evidence="10" id="KW-1185">Reference proteome</keyword>
<dbReference type="GO" id="GO:0003677">
    <property type="term" value="F:DNA binding"/>
    <property type="evidence" value="ECO:0007669"/>
    <property type="project" value="UniProtKB-UniRule"/>
</dbReference>
<name>A0A7H8NI70_9ACTN</name>
<dbReference type="GO" id="GO:0000160">
    <property type="term" value="P:phosphorelay signal transduction system"/>
    <property type="evidence" value="ECO:0007669"/>
    <property type="project" value="UniProtKB-KW"/>
</dbReference>
<dbReference type="RefSeq" id="WP_176164927.1">
    <property type="nucleotide sequence ID" value="NZ_CP054929.1"/>
</dbReference>
<dbReference type="Pfam" id="PF03704">
    <property type="entry name" value="BTAD"/>
    <property type="match status" value="1"/>
</dbReference>
<dbReference type="InterPro" id="IPR016032">
    <property type="entry name" value="Sig_transdc_resp-reg_C-effctor"/>
</dbReference>
<dbReference type="Pfam" id="PF00931">
    <property type="entry name" value="NB-ARC"/>
    <property type="match status" value="1"/>
</dbReference>
<dbReference type="EMBL" id="CP054929">
    <property type="protein sequence ID" value="QKW53218.1"/>
    <property type="molecule type" value="Genomic_DNA"/>
</dbReference>
<dbReference type="SUPFAM" id="SSF46894">
    <property type="entry name" value="C-terminal effector domain of the bipartite response regulators"/>
    <property type="match status" value="1"/>
</dbReference>
<keyword evidence="2" id="KW-0902">Two-component regulatory system</keyword>
<dbReference type="InterPro" id="IPR002182">
    <property type="entry name" value="NB-ARC"/>
</dbReference>
<dbReference type="InterPro" id="IPR036388">
    <property type="entry name" value="WH-like_DNA-bd_sf"/>
</dbReference>
<evidence type="ECO:0000256" key="3">
    <source>
        <dbReference type="ARBA" id="ARBA00023015"/>
    </source>
</evidence>
<evidence type="ECO:0000256" key="5">
    <source>
        <dbReference type="ARBA" id="ARBA00023163"/>
    </source>
</evidence>
<evidence type="ECO:0000256" key="2">
    <source>
        <dbReference type="ARBA" id="ARBA00023012"/>
    </source>
</evidence>
<dbReference type="CDD" id="cd15831">
    <property type="entry name" value="BTAD"/>
    <property type="match status" value="1"/>
</dbReference>
<gene>
    <name evidence="9" type="ORF">HUT08_30890</name>
</gene>
<dbReference type="SUPFAM" id="SSF48452">
    <property type="entry name" value="TPR-like"/>
    <property type="match status" value="3"/>
</dbReference>
<feature type="region of interest" description="Disordered" evidence="7">
    <location>
        <begin position="272"/>
        <end position="300"/>
    </location>
</feature>
<dbReference type="Proteomes" id="UP000509303">
    <property type="component" value="Chromosome"/>
</dbReference>
<evidence type="ECO:0000256" key="6">
    <source>
        <dbReference type="PROSITE-ProRule" id="PRU01091"/>
    </source>
</evidence>
<dbReference type="Gene3D" id="1.25.40.10">
    <property type="entry name" value="Tetratricopeptide repeat domain"/>
    <property type="match status" value="3"/>
</dbReference>
<accession>A0A7H8NI70</accession>
<protein>
    <submittedName>
        <fullName evidence="9">Winged helix-turn-helix domain-containing protein</fullName>
    </submittedName>
</protein>
<evidence type="ECO:0000256" key="4">
    <source>
        <dbReference type="ARBA" id="ARBA00023125"/>
    </source>
</evidence>
<evidence type="ECO:0000256" key="1">
    <source>
        <dbReference type="ARBA" id="ARBA00005820"/>
    </source>
</evidence>
<sequence length="1132" mass="121292">MSHPPGAAANTAGSATVRLRLLGPVGVDVDGREVSLGPQQCALLALLALAGGRAVSTSRIVDALWEGAAPGGAVTTLRTHILHLRRILEPGRRARDGFRVLVSSGGRSNTNYALHLAERDVDALWFLRLAQRARGAFAEGDAAGAVAHWDAALALWSGPPLDGVRDRGFALAEAERLTEMRVVAREERVDALLALGRDEEAVAALGPLVEEQPLRERPRAQLVLALYRAGRQADALAAYQDVRRVLDVELGIQPGRALRELHQRVLNADPALDLDAAPGPAPGPAAEPVAEPAAPVAPAPVPRQLPVDVAGFTGRAERLRELDAQLAVRAQAADQTLVISSVSGMAGVGKTALAVHWMHRVADQFPDGQLYVSLRGYAPGAPLAPDEALGQLLRALGVPPGHLPEQPDEKGALYRSLLAGKRVLVLLDDAAALEQVRPLLPASPTCCVVVTSRNDLRGLTAFHDAHHIDLGAFQEEESLALLARVIGWERVREEPEAAAEVTRLCGHLPLAVRIAAANLLGSRGRGVADLAADLREGDRLAELSTGEEWETAVRAPFDLSYQALPEADQRLFRLLGLMPGAEFSTRAAAVLAGLPEREVGRRLDRLCARSLLESFRPGRFHLHELLRLHGREKALGAADPKEREAATGRLFAWYLATADSAAQRLYGTFYSWFAEPPPPPDDPLAAPLSFADKHAALAWLETERGNLLACVEHTAEHGPYVIAWRISLVLHGYLMAHGQRTDWLRAADAGLRAADADRDGYGQAVMHWSLGYVHWELARHEAALWHSARAERLYEEAGLLAEKGGALLGLAASSRERGELDAAHRHGLRALEVYRAVAEPAGEIWALALLGFGCLDRGHYARAHAYFTEGHGLGQGSSDPHAALLPLWGLGATLHGLGRFAEASRVLQSALAGADRLPSTYAGEGVLCCLALLCRDAGDPRMAVKHASDALHTTQRTHRRLVEPDALNTLGAALLTMDDVPGAIDRHEQALRLATAAGCRRAEVAARTGLAAAYRSRGTYREAMSHAHSALTVARQVGLRVAEGEALTELAAVRGALRHHEKAREAVEHAVLIHRETGCRPGLARALDLAGELLQGRNSRAAQRYQREAAEVYATMELPGQPGPGAARAKSS</sequence>
<evidence type="ECO:0000313" key="9">
    <source>
        <dbReference type="EMBL" id="QKW53218.1"/>
    </source>
</evidence>
<feature type="DNA-binding region" description="OmpR/PhoB-type" evidence="6">
    <location>
        <begin position="7"/>
        <end position="116"/>
    </location>
</feature>
<comment type="similarity">
    <text evidence="1">Belongs to the AfsR/DnrI/RedD regulatory family.</text>
</comment>
<feature type="domain" description="OmpR/PhoB-type" evidence="8">
    <location>
        <begin position="7"/>
        <end position="116"/>
    </location>
</feature>
<dbReference type="InterPro" id="IPR051677">
    <property type="entry name" value="AfsR-DnrI-RedD_regulator"/>
</dbReference>
<dbReference type="InterPro" id="IPR001867">
    <property type="entry name" value="OmpR/PhoB-type_DNA-bd"/>
</dbReference>
<dbReference type="InterPro" id="IPR019734">
    <property type="entry name" value="TPR_rpt"/>
</dbReference>
<dbReference type="SMART" id="SM01043">
    <property type="entry name" value="BTAD"/>
    <property type="match status" value="1"/>
</dbReference>
<evidence type="ECO:0000259" key="8">
    <source>
        <dbReference type="PROSITE" id="PS51755"/>
    </source>
</evidence>
<dbReference type="SMART" id="SM00028">
    <property type="entry name" value="TPR"/>
    <property type="match status" value="6"/>
</dbReference>
<keyword evidence="3" id="KW-0805">Transcription regulation</keyword>
<proteinExistence type="inferred from homology"/>
<evidence type="ECO:0000256" key="7">
    <source>
        <dbReference type="SAM" id="MobiDB-lite"/>
    </source>
</evidence>
<organism evidence="9 10">
    <name type="scientific">Streptomyces buecherae</name>
    <dbReference type="NCBI Taxonomy" id="2763006"/>
    <lineage>
        <taxon>Bacteria</taxon>
        <taxon>Bacillati</taxon>
        <taxon>Actinomycetota</taxon>
        <taxon>Actinomycetes</taxon>
        <taxon>Kitasatosporales</taxon>
        <taxon>Streptomycetaceae</taxon>
        <taxon>Streptomyces</taxon>
    </lineage>
</organism>
<dbReference type="InterPro" id="IPR005158">
    <property type="entry name" value="BTAD"/>
</dbReference>
<dbReference type="AlphaFoldDB" id="A0A7H8NI70"/>